<proteinExistence type="predicted"/>
<evidence type="ECO:0000256" key="1">
    <source>
        <dbReference type="SAM" id="SignalP"/>
    </source>
</evidence>
<comment type="caution">
    <text evidence="2">The sequence shown here is derived from an EMBL/GenBank/DDBJ whole genome shotgun (WGS) entry which is preliminary data.</text>
</comment>
<feature type="chain" id="PRO_5042131276" evidence="1">
    <location>
        <begin position="20"/>
        <end position="279"/>
    </location>
</feature>
<gene>
    <name evidence="2" type="ORF">ONZ51_g11848</name>
</gene>
<accession>A0AAD7X541</accession>
<evidence type="ECO:0000313" key="3">
    <source>
        <dbReference type="Proteomes" id="UP001215151"/>
    </source>
</evidence>
<organism evidence="2 3">
    <name type="scientific">Trametes cubensis</name>
    <dbReference type="NCBI Taxonomy" id="1111947"/>
    <lineage>
        <taxon>Eukaryota</taxon>
        <taxon>Fungi</taxon>
        <taxon>Dikarya</taxon>
        <taxon>Basidiomycota</taxon>
        <taxon>Agaricomycotina</taxon>
        <taxon>Agaricomycetes</taxon>
        <taxon>Polyporales</taxon>
        <taxon>Polyporaceae</taxon>
        <taxon>Trametes</taxon>
    </lineage>
</organism>
<sequence>MKSSFAVILILAVAQSVSALHTPHVRIRRQDSNSTDDNAVCNGATVVSTSTFAADAGTIEITKFSCGAATTAMVQADGLGGILGGLLGGLLWWLLPHPHPPQPKPKPTTVTKVSTATATKTATATVTSVTTATATETATSVTTVIQSTTDTATVTVTAAPTSTAVNVCNEICTTVCGQSGRLPPDSDDCAALVNSITILNGQIPPTFDVEPNHVQTISFGTCRFFFENVGPETLEYCWLAFTQTASAAESACFPPVQPVMSEGLCIPSDALWEVGVAHS</sequence>
<evidence type="ECO:0000313" key="2">
    <source>
        <dbReference type="EMBL" id="KAJ8456897.1"/>
    </source>
</evidence>
<dbReference type="AlphaFoldDB" id="A0AAD7X541"/>
<dbReference type="Proteomes" id="UP001215151">
    <property type="component" value="Unassembled WGS sequence"/>
</dbReference>
<protein>
    <submittedName>
        <fullName evidence="2">Uncharacterized protein</fullName>
    </submittedName>
</protein>
<reference evidence="2" key="1">
    <citation type="submission" date="2022-11" db="EMBL/GenBank/DDBJ databases">
        <title>Genome Sequence of Cubamyces cubensis.</title>
        <authorList>
            <person name="Buettner E."/>
        </authorList>
    </citation>
    <scope>NUCLEOTIDE SEQUENCE</scope>
    <source>
        <strain evidence="2">MPL-01</strain>
    </source>
</reference>
<keyword evidence="1" id="KW-0732">Signal</keyword>
<name>A0AAD7X541_9APHY</name>
<dbReference type="EMBL" id="JAPEVG010000620">
    <property type="protein sequence ID" value="KAJ8456897.1"/>
    <property type="molecule type" value="Genomic_DNA"/>
</dbReference>
<keyword evidence="3" id="KW-1185">Reference proteome</keyword>
<feature type="signal peptide" evidence="1">
    <location>
        <begin position="1"/>
        <end position="19"/>
    </location>
</feature>